<dbReference type="RefSeq" id="WP_010192665.1">
    <property type="nucleotide sequence ID" value="NZ_AHJG01000193.1"/>
</dbReference>
<reference evidence="2 3" key="1">
    <citation type="journal article" date="2012" name="J. Bacteriol.">
        <title>Genome Sequence of "Candidatus Nitrosoarchaeum limnia" BG20, a Low-Salinity Ammonia-Oxidizing Archaeon from the San Francisco Bay Estuary.</title>
        <authorList>
            <person name="Mosier A.C."/>
            <person name="Allen E.E."/>
            <person name="Kim M."/>
            <person name="Ferriera S."/>
            <person name="Francis C.A."/>
        </authorList>
    </citation>
    <scope>NUCLEOTIDE SEQUENCE [LARGE SCALE GENOMIC DNA]</scope>
    <source>
        <strain evidence="2 3">BG20</strain>
    </source>
</reference>
<sequence>MNKLKISSKCEKKDFKNMLLGLSQKTLNDFTYFGKISKKNVEKIIFSELKDNKKIRFFIFLENELIGYSFLSKFIRKSKKHVCTYGIVIGDKWQGKGFGYQICKHMIETAWKKKFEKIWLTTYYDNKAALKVYKKLGFIVEGIFINEEKIHGKPRHVISMGLFKNNKNIRKTHQKIFKILN</sequence>
<dbReference type="GO" id="GO:0016747">
    <property type="term" value="F:acyltransferase activity, transferring groups other than amino-acyl groups"/>
    <property type="evidence" value="ECO:0007669"/>
    <property type="project" value="InterPro"/>
</dbReference>
<dbReference type="PANTHER" id="PTHR43415:SF3">
    <property type="entry name" value="GNAT-FAMILY ACETYLTRANSFERASE"/>
    <property type="match status" value="1"/>
</dbReference>
<dbReference type="AlphaFoldDB" id="S2E785"/>
<evidence type="ECO:0000313" key="2">
    <source>
        <dbReference type="EMBL" id="EPA05336.1"/>
    </source>
</evidence>
<name>S2E785_9ARCH</name>
<protein>
    <submittedName>
        <fullName evidence="2">Acetyltransferase, GNAT family</fullName>
    </submittedName>
</protein>
<dbReference type="InterPro" id="IPR016181">
    <property type="entry name" value="Acyl_CoA_acyltransferase"/>
</dbReference>
<keyword evidence="3" id="KW-1185">Reference proteome</keyword>
<proteinExistence type="predicted"/>
<accession>S2E785</accession>
<dbReference type="PROSITE" id="PS51186">
    <property type="entry name" value="GNAT"/>
    <property type="match status" value="1"/>
</dbReference>
<organism evidence="2 3">
    <name type="scientific">Candidatus Nitrosarchaeum limnium BG20</name>
    <dbReference type="NCBI Taxonomy" id="859192"/>
    <lineage>
        <taxon>Archaea</taxon>
        <taxon>Nitrososphaerota</taxon>
        <taxon>Nitrososphaeria</taxon>
        <taxon>Nitrosopumilales</taxon>
        <taxon>Nitrosopumilaceae</taxon>
        <taxon>Nitrosarchaeum</taxon>
    </lineage>
</organism>
<gene>
    <name evidence="2" type="ORF">BG20_I0161</name>
</gene>
<evidence type="ECO:0000313" key="3">
    <source>
        <dbReference type="Proteomes" id="UP000014065"/>
    </source>
</evidence>
<feature type="domain" description="N-acetyltransferase" evidence="1">
    <location>
        <begin position="20"/>
        <end position="165"/>
    </location>
</feature>
<dbReference type="EMBL" id="AHJG01000193">
    <property type="protein sequence ID" value="EPA05336.1"/>
    <property type="molecule type" value="Genomic_DNA"/>
</dbReference>
<dbReference type="Gene3D" id="3.40.630.30">
    <property type="match status" value="1"/>
</dbReference>
<dbReference type="SUPFAM" id="SSF55729">
    <property type="entry name" value="Acyl-CoA N-acyltransferases (Nat)"/>
    <property type="match status" value="1"/>
</dbReference>
<dbReference type="CDD" id="cd04301">
    <property type="entry name" value="NAT_SF"/>
    <property type="match status" value="1"/>
</dbReference>
<dbReference type="OrthoDB" id="51421at2157"/>
<dbReference type="Proteomes" id="UP000014065">
    <property type="component" value="Unassembled WGS sequence"/>
</dbReference>
<dbReference type="InterPro" id="IPR000182">
    <property type="entry name" value="GNAT_dom"/>
</dbReference>
<dbReference type="PANTHER" id="PTHR43415">
    <property type="entry name" value="SPERMIDINE N(1)-ACETYLTRANSFERASE"/>
    <property type="match status" value="1"/>
</dbReference>
<evidence type="ECO:0000259" key="1">
    <source>
        <dbReference type="PROSITE" id="PS51186"/>
    </source>
</evidence>
<dbReference type="Pfam" id="PF00583">
    <property type="entry name" value="Acetyltransf_1"/>
    <property type="match status" value="1"/>
</dbReference>
<comment type="caution">
    <text evidence="2">The sequence shown here is derived from an EMBL/GenBank/DDBJ whole genome shotgun (WGS) entry which is preliminary data.</text>
</comment>
<keyword evidence="2" id="KW-0808">Transferase</keyword>